<dbReference type="PANTHER" id="PTHR11802:SF113">
    <property type="entry name" value="SERINE CARBOXYPEPTIDASE CTSA-4.1"/>
    <property type="match status" value="1"/>
</dbReference>
<dbReference type="SUPFAM" id="SSF53474">
    <property type="entry name" value="alpha/beta-Hydrolases"/>
    <property type="match status" value="1"/>
</dbReference>
<protein>
    <recommendedName>
        <fullName evidence="2">carboxypeptidase C</fullName>
        <ecNumber evidence="2">3.4.16.5</ecNumber>
    </recommendedName>
</protein>
<dbReference type="Pfam" id="PF00450">
    <property type="entry name" value="Peptidase_S10"/>
    <property type="match status" value="1"/>
</dbReference>
<dbReference type="PRINTS" id="PR00724">
    <property type="entry name" value="CRBOXYPTASEC"/>
</dbReference>
<dbReference type="AlphaFoldDB" id="A0A8K0X6I6"/>
<keyword evidence="9" id="KW-1185">Reference proteome</keyword>
<evidence type="ECO:0000256" key="3">
    <source>
        <dbReference type="ARBA" id="ARBA00022645"/>
    </source>
</evidence>
<organism evidence="8 9">
    <name type="scientific">Plectosphaerella cucumerina</name>
    <dbReference type="NCBI Taxonomy" id="40658"/>
    <lineage>
        <taxon>Eukaryota</taxon>
        <taxon>Fungi</taxon>
        <taxon>Dikarya</taxon>
        <taxon>Ascomycota</taxon>
        <taxon>Pezizomycotina</taxon>
        <taxon>Sordariomycetes</taxon>
        <taxon>Hypocreomycetidae</taxon>
        <taxon>Glomerellales</taxon>
        <taxon>Plectosphaerellaceae</taxon>
        <taxon>Plectosphaerella</taxon>
    </lineage>
</organism>
<evidence type="ECO:0000256" key="1">
    <source>
        <dbReference type="ARBA" id="ARBA00009431"/>
    </source>
</evidence>
<dbReference type="GO" id="GO:0004185">
    <property type="term" value="F:serine-type carboxypeptidase activity"/>
    <property type="evidence" value="ECO:0007669"/>
    <property type="project" value="UniProtKB-EC"/>
</dbReference>
<feature type="chain" id="PRO_5035474817" description="carboxypeptidase C" evidence="7">
    <location>
        <begin position="25"/>
        <end position="492"/>
    </location>
</feature>
<dbReference type="GO" id="GO:0006508">
    <property type="term" value="P:proteolysis"/>
    <property type="evidence" value="ECO:0007669"/>
    <property type="project" value="UniProtKB-KW"/>
</dbReference>
<keyword evidence="3 8" id="KW-0121">Carboxypeptidase</keyword>
<keyword evidence="5" id="KW-0378">Hydrolase</keyword>
<evidence type="ECO:0000256" key="6">
    <source>
        <dbReference type="ARBA" id="ARBA00023180"/>
    </source>
</evidence>
<proteinExistence type="inferred from homology"/>
<dbReference type="GO" id="GO:0000324">
    <property type="term" value="C:fungal-type vacuole"/>
    <property type="evidence" value="ECO:0007669"/>
    <property type="project" value="TreeGrafter"/>
</dbReference>
<feature type="signal peptide" evidence="7">
    <location>
        <begin position="1"/>
        <end position="24"/>
    </location>
</feature>
<sequence>MLRHNTRQLLAALAATAQLFPCAASPAGQKPLTTWADSPPPLHSFTKVEQSADLCDSGSKFWTGSLQISPEKSMFYWYFESRDDPKNDPVLLWMSGGPGATGEFGLFKETGPCGVNPDGNSTFRREHSWTNHANVLFIDQPIGVGFSTITNRDLMSVNLLDGAKDLYAFLSIFTSSAHPETAKKPWSITGESMGGHYVTAYTQYIVQQQRERANQSDVLDIDVETAIIIDGYIDITRSIAGYYDFLCLDWRGNGSTPPFDRKTCEAMEAGVAKCEIEGARCRETYDIDVCIEADTHCNNTMGHCFWDEVKEGGLDPYDARHRCDEPPLCSDLQGGPAHDFLNQPWVQQRLGFNTSIPFDLIDMDAGARWEEDGHVMLPATRELTWLLDETDVRILFINGNEDIIINSPGQIRMLDQHPWKGQAGYQAQKFEQWYYRQGKLVEGPSREAGAAVKGGSRKGNERLSLVLVEEAGHMAPADQAEGVGAIVRAWIR</sequence>
<dbReference type="EC" id="3.4.16.5" evidence="2"/>
<name>A0A8K0X6I6_9PEZI</name>
<evidence type="ECO:0000313" key="8">
    <source>
        <dbReference type="EMBL" id="KAH7368923.1"/>
    </source>
</evidence>
<evidence type="ECO:0000256" key="7">
    <source>
        <dbReference type="SAM" id="SignalP"/>
    </source>
</evidence>
<keyword evidence="7" id="KW-0732">Signal</keyword>
<evidence type="ECO:0000256" key="5">
    <source>
        <dbReference type="ARBA" id="ARBA00022801"/>
    </source>
</evidence>
<dbReference type="Gene3D" id="3.40.50.1820">
    <property type="entry name" value="alpha/beta hydrolase"/>
    <property type="match status" value="1"/>
</dbReference>
<dbReference type="OrthoDB" id="443318at2759"/>
<dbReference type="InterPro" id="IPR001563">
    <property type="entry name" value="Peptidase_S10"/>
</dbReference>
<gene>
    <name evidence="8" type="ORF">B0T11DRAFT_68511</name>
</gene>
<reference evidence="8" key="1">
    <citation type="journal article" date="2021" name="Nat. Commun.">
        <title>Genetic determinants of endophytism in the Arabidopsis root mycobiome.</title>
        <authorList>
            <person name="Mesny F."/>
            <person name="Miyauchi S."/>
            <person name="Thiergart T."/>
            <person name="Pickel B."/>
            <person name="Atanasova L."/>
            <person name="Karlsson M."/>
            <person name="Huettel B."/>
            <person name="Barry K.W."/>
            <person name="Haridas S."/>
            <person name="Chen C."/>
            <person name="Bauer D."/>
            <person name="Andreopoulos W."/>
            <person name="Pangilinan J."/>
            <person name="LaButti K."/>
            <person name="Riley R."/>
            <person name="Lipzen A."/>
            <person name="Clum A."/>
            <person name="Drula E."/>
            <person name="Henrissat B."/>
            <person name="Kohler A."/>
            <person name="Grigoriev I.V."/>
            <person name="Martin F.M."/>
            <person name="Hacquard S."/>
        </authorList>
    </citation>
    <scope>NUCLEOTIDE SEQUENCE</scope>
    <source>
        <strain evidence="8">MPI-CAGE-AT-0016</strain>
    </source>
</reference>
<dbReference type="EMBL" id="JAGPXD010000002">
    <property type="protein sequence ID" value="KAH7368923.1"/>
    <property type="molecule type" value="Genomic_DNA"/>
</dbReference>
<dbReference type="InterPro" id="IPR029058">
    <property type="entry name" value="AB_hydrolase_fold"/>
</dbReference>
<accession>A0A8K0X6I6</accession>
<comment type="caution">
    <text evidence="8">The sequence shown here is derived from an EMBL/GenBank/DDBJ whole genome shotgun (WGS) entry which is preliminary data.</text>
</comment>
<dbReference type="PANTHER" id="PTHR11802">
    <property type="entry name" value="SERINE PROTEASE FAMILY S10 SERINE CARBOXYPEPTIDASE"/>
    <property type="match status" value="1"/>
</dbReference>
<keyword evidence="6" id="KW-0325">Glycoprotein</keyword>
<dbReference type="Gene3D" id="1.10.287.410">
    <property type="match status" value="1"/>
</dbReference>
<evidence type="ECO:0000313" key="9">
    <source>
        <dbReference type="Proteomes" id="UP000813385"/>
    </source>
</evidence>
<comment type="similarity">
    <text evidence="1">Belongs to the peptidase S10 family.</text>
</comment>
<evidence type="ECO:0000256" key="2">
    <source>
        <dbReference type="ARBA" id="ARBA00012446"/>
    </source>
</evidence>
<evidence type="ECO:0000256" key="4">
    <source>
        <dbReference type="ARBA" id="ARBA00022670"/>
    </source>
</evidence>
<keyword evidence="4" id="KW-0645">Protease</keyword>
<dbReference type="Proteomes" id="UP000813385">
    <property type="component" value="Unassembled WGS sequence"/>
</dbReference>